<feature type="domain" description="Peptidase M20 dimerisation" evidence="7">
    <location>
        <begin position="196"/>
        <end position="294"/>
    </location>
</feature>
<keyword evidence="4" id="KW-0378">Hydrolase</keyword>
<evidence type="ECO:0000313" key="8">
    <source>
        <dbReference type="EMBL" id="KAI1851804.1"/>
    </source>
</evidence>
<proteinExistence type="inferred from homology"/>
<evidence type="ECO:0000256" key="4">
    <source>
        <dbReference type="ARBA" id="ARBA00022801"/>
    </source>
</evidence>
<sequence>MRAATFVAATCAGVLCASAIGHNQAPLHKPSSVEANGTSPLLALHKNLVEITSTSGSERNASDFLKAYLQRHGFTVETQDVEANRQNVYAYLGSSRSTRVLVTSHIDTVPPYWPYERKGDEIWGRGSVDAKGSVASQIIAVEALIKDDKIAEGDVGLLFVVGEEDSGIGMQTANKLELSWEAVIFGEPTELKLASGHKGGIGFTIRAKGKAGHSGYPDEGRNAIDLLVNGLAALQQLRLPSSREFGETTLNVGRIEGGVAANVIPEDASATAMVRIAAGTPARIMGLIQRAVAEVSYDLSVEFKAGRSPIAIDTDIDGFETIVVSYGTDIGNLQGDHKRYLYGPGTILLAHSDHEHIKIKDLEDAVEGYKALITKNLERSAKPTNV</sequence>
<dbReference type="AlphaFoldDB" id="A0A9P9W9C5"/>
<dbReference type="Gene3D" id="3.30.70.360">
    <property type="match status" value="1"/>
</dbReference>
<evidence type="ECO:0000256" key="6">
    <source>
        <dbReference type="SAM" id="SignalP"/>
    </source>
</evidence>
<reference evidence="8" key="1">
    <citation type="submission" date="2021-03" db="EMBL/GenBank/DDBJ databases">
        <title>Revisited historic fungal species revealed as producer of novel bioactive compounds through whole genome sequencing and comparative genomics.</title>
        <authorList>
            <person name="Vignolle G.A."/>
            <person name="Hochenegger N."/>
            <person name="Mach R.L."/>
            <person name="Mach-Aigner A.R."/>
            <person name="Javad Rahimi M."/>
            <person name="Salim K.A."/>
            <person name="Chan C.M."/>
            <person name="Lim L.B.L."/>
            <person name="Cai F."/>
            <person name="Druzhinina I.S."/>
            <person name="U'Ren J.M."/>
            <person name="Derntl C."/>
        </authorList>
    </citation>
    <scope>NUCLEOTIDE SEQUENCE</scope>
    <source>
        <strain evidence="8">TUCIM 5799</strain>
    </source>
</reference>
<evidence type="ECO:0000256" key="2">
    <source>
        <dbReference type="ARBA" id="ARBA00006247"/>
    </source>
</evidence>
<keyword evidence="9" id="KW-1185">Reference proteome</keyword>
<dbReference type="InterPro" id="IPR050072">
    <property type="entry name" value="Peptidase_M20A"/>
</dbReference>
<dbReference type="InterPro" id="IPR001261">
    <property type="entry name" value="ArgE/DapE_CS"/>
</dbReference>
<dbReference type="Pfam" id="PF01546">
    <property type="entry name" value="Peptidase_M20"/>
    <property type="match status" value="1"/>
</dbReference>
<keyword evidence="3" id="KW-0479">Metal-binding</keyword>
<gene>
    <name evidence="8" type="ORF">JX265_013161</name>
</gene>
<dbReference type="PANTHER" id="PTHR43808:SF8">
    <property type="entry name" value="PEPTIDASE M20 DIMERISATION DOMAIN-CONTAINING PROTEIN"/>
    <property type="match status" value="1"/>
</dbReference>
<dbReference type="Proteomes" id="UP000829685">
    <property type="component" value="Unassembled WGS sequence"/>
</dbReference>
<comment type="cofactor">
    <cofactor evidence="1">
        <name>Zn(2+)</name>
        <dbReference type="ChEBI" id="CHEBI:29105"/>
    </cofactor>
</comment>
<dbReference type="CDD" id="cd05652">
    <property type="entry name" value="M20_ArgE_DapE-like_fungal"/>
    <property type="match status" value="1"/>
</dbReference>
<feature type="signal peptide" evidence="6">
    <location>
        <begin position="1"/>
        <end position="19"/>
    </location>
</feature>
<dbReference type="InterPro" id="IPR011650">
    <property type="entry name" value="Peptidase_M20_dimer"/>
</dbReference>
<dbReference type="GO" id="GO:0046872">
    <property type="term" value="F:metal ion binding"/>
    <property type="evidence" value="ECO:0007669"/>
    <property type="project" value="UniProtKB-KW"/>
</dbReference>
<dbReference type="GO" id="GO:0016787">
    <property type="term" value="F:hydrolase activity"/>
    <property type="evidence" value="ECO:0007669"/>
    <property type="project" value="UniProtKB-KW"/>
</dbReference>
<protein>
    <recommendedName>
        <fullName evidence="7">Peptidase M20 dimerisation domain-containing protein</fullName>
    </recommendedName>
</protein>
<name>A0A9P9W9C5_9PEZI</name>
<dbReference type="SUPFAM" id="SSF55031">
    <property type="entry name" value="Bacterial exopeptidase dimerisation domain"/>
    <property type="match status" value="1"/>
</dbReference>
<dbReference type="InterPro" id="IPR036264">
    <property type="entry name" value="Bact_exopeptidase_dim_dom"/>
</dbReference>
<feature type="chain" id="PRO_5040218133" description="Peptidase M20 dimerisation domain-containing protein" evidence="6">
    <location>
        <begin position="20"/>
        <end position="386"/>
    </location>
</feature>
<dbReference type="Gene3D" id="3.40.630.10">
    <property type="entry name" value="Zn peptidases"/>
    <property type="match status" value="1"/>
</dbReference>
<dbReference type="InterPro" id="IPR002933">
    <property type="entry name" value="Peptidase_M20"/>
</dbReference>
<dbReference type="SUPFAM" id="SSF53187">
    <property type="entry name" value="Zn-dependent exopeptidases"/>
    <property type="match status" value="1"/>
</dbReference>
<evidence type="ECO:0000313" key="9">
    <source>
        <dbReference type="Proteomes" id="UP000829685"/>
    </source>
</evidence>
<dbReference type="PROSITE" id="PS00759">
    <property type="entry name" value="ARGE_DAPE_CPG2_2"/>
    <property type="match status" value="1"/>
</dbReference>
<dbReference type="PANTHER" id="PTHR43808">
    <property type="entry name" value="ACETYLORNITHINE DEACETYLASE"/>
    <property type="match status" value="1"/>
</dbReference>
<keyword evidence="5" id="KW-0862">Zinc</keyword>
<evidence type="ECO:0000256" key="3">
    <source>
        <dbReference type="ARBA" id="ARBA00022723"/>
    </source>
</evidence>
<organism evidence="8 9">
    <name type="scientific">Neoarthrinium moseri</name>
    <dbReference type="NCBI Taxonomy" id="1658444"/>
    <lineage>
        <taxon>Eukaryota</taxon>
        <taxon>Fungi</taxon>
        <taxon>Dikarya</taxon>
        <taxon>Ascomycota</taxon>
        <taxon>Pezizomycotina</taxon>
        <taxon>Sordariomycetes</taxon>
        <taxon>Xylariomycetidae</taxon>
        <taxon>Amphisphaeriales</taxon>
        <taxon>Apiosporaceae</taxon>
        <taxon>Neoarthrinium</taxon>
    </lineage>
</organism>
<dbReference type="EMBL" id="JAFIMR010000064">
    <property type="protein sequence ID" value="KAI1851804.1"/>
    <property type="molecule type" value="Genomic_DNA"/>
</dbReference>
<evidence type="ECO:0000259" key="7">
    <source>
        <dbReference type="Pfam" id="PF07687"/>
    </source>
</evidence>
<comment type="similarity">
    <text evidence="2">Belongs to the peptidase M20A family.</text>
</comment>
<accession>A0A9P9W9C5</accession>
<dbReference type="PROSITE" id="PS00758">
    <property type="entry name" value="ARGE_DAPE_CPG2_1"/>
    <property type="match status" value="1"/>
</dbReference>
<keyword evidence="6" id="KW-0732">Signal</keyword>
<comment type="caution">
    <text evidence="8">The sequence shown here is derived from an EMBL/GenBank/DDBJ whole genome shotgun (WGS) entry which is preliminary data.</text>
</comment>
<dbReference type="Pfam" id="PF07687">
    <property type="entry name" value="M20_dimer"/>
    <property type="match status" value="1"/>
</dbReference>
<evidence type="ECO:0000256" key="5">
    <source>
        <dbReference type="ARBA" id="ARBA00022833"/>
    </source>
</evidence>
<evidence type="ECO:0000256" key="1">
    <source>
        <dbReference type="ARBA" id="ARBA00001947"/>
    </source>
</evidence>